<comment type="caution">
    <text evidence="3">The sequence shown here is derived from an EMBL/GenBank/DDBJ whole genome shotgun (WGS) entry which is preliminary data.</text>
</comment>
<dbReference type="PANTHER" id="PTHR43172:SF1">
    <property type="entry name" value="ADENYLOSUCCINATE LYASE"/>
    <property type="match status" value="1"/>
</dbReference>
<feature type="domain" description="Fumarate lyase N-terminal" evidence="2">
    <location>
        <begin position="39"/>
        <end position="306"/>
    </location>
</feature>
<dbReference type="AlphaFoldDB" id="A0A1G2QK37"/>
<protein>
    <recommendedName>
        <fullName evidence="2">Fumarate lyase N-terminal domain-containing protein</fullName>
    </recommendedName>
</protein>
<name>A0A1G2QK37_9BACT</name>
<dbReference type="GO" id="GO:0004018">
    <property type="term" value="F:N6-(1,2-dicarboxyethyl)AMP AMP-lyase (fumarate-forming) activity"/>
    <property type="evidence" value="ECO:0007669"/>
    <property type="project" value="TreeGrafter"/>
</dbReference>
<evidence type="ECO:0000259" key="2">
    <source>
        <dbReference type="Pfam" id="PF00206"/>
    </source>
</evidence>
<dbReference type="Pfam" id="PF00206">
    <property type="entry name" value="Lyase_1"/>
    <property type="match status" value="1"/>
</dbReference>
<dbReference type="InterPro" id="IPR022761">
    <property type="entry name" value="Fumarate_lyase_N"/>
</dbReference>
<dbReference type="Gene3D" id="1.20.200.10">
    <property type="entry name" value="Fumarase/aspartase (Central domain)"/>
    <property type="match status" value="1"/>
</dbReference>
<dbReference type="SUPFAM" id="SSF48557">
    <property type="entry name" value="L-aspartase-like"/>
    <property type="match status" value="1"/>
</dbReference>
<dbReference type="PROSITE" id="PS00163">
    <property type="entry name" value="FUMARATE_LYASES"/>
    <property type="match status" value="1"/>
</dbReference>
<dbReference type="InterPro" id="IPR000362">
    <property type="entry name" value="Fumarate_lyase_fam"/>
</dbReference>
<sequence length="481" mass="53413">MPNDALPGNPRYQPSSLKPIFGYDNLYVPVGEVEIATLQTLAEIGLIPEADVAYLTDKVIKQVLSITTTEVDEVERAVTHHDIRAWVHCAQKHLGSLGRWVHIPLTSYDALDTARSLQFARAHQQALKPLVEHLIRILCEKVRAFADLRQIGRTHGQHALPITVGFWLATILNRVLYNIGQMDYFARGLVGKVSGAVGAHNAQIGLGIAAHCGNTSFEERVLHKLGLNLAPISTQILPPEPLAYYLYSACMLSAVLAQFGRDCRHLMRSEIGEICEPFEAGQVGSSTMAHKRNPINFENLEGMWERNIGEFVKVLLTMISEHQRDLTSSPVARDFPIIIVNLVQQLETLLRTKRDKDGKPVEGSEFLRRITVNERALKRNMDMNAGVILAEPLYLALQIFGGYDDAHTLINERVMPIAQSYGDLLSAVACIAGRDPEVKAALKKIPSDIMDILYHPHEYVGDAPQKALAIADEGMKYLLAE</sequence>
<dbReference type="GO" id="GO:0005829">
    <property type="term" value="C:cytosol"/>
    <property type="evidence" value="ECO:0007669"/>
    <property type="project" value="TreeGrafter"/>
</dbReference>
<evidence type="ECO:0000256" key="1">
    <source>
        <dbReference type="ARBA" id="ARBA00023239"/>
    </source>
</evidence>
<dbReference type="CDD" id="cd01595">
    <property type="entry name" value="Adenylsuccinate_lyase_like"/>
    <property type="match status" value="1"/>
</dbReference>
<keyword evidence="1" id="KW-0456">Lyase</keyword>
<proteinExistence type="predicted"/>
<organism evidence="3 4">
    <name type="scientific">Candidatus Vogelbacteria bacterium RIFOXYD1_FULL_51_18</name>
    <dbReference type="NCBI Taxonomy" id="1802440"/>
    <lineage>
        <taxon>Bacteria</taxon>
        <taxon>Candidatus Vogeliibacteriota</taxon>
    </lineage>
</organism>
<dbReference type="GO" id="GO:0070626">
    <property type="term" value="F:(S)-2-(5-amino-1-(5-phospho-D-ribosyl)imidazole-4-carboxamido) succinate lyase (fumarate-forming) activity"/>
    <property type="evidence" value="ECO:0007669"/>
    <property type="project" value="TreeGrafter"/>
</dbReference>
<dbReference type="Gene3D" id="1.10.275.10">
    <property type="entry name" value="Fumarase/aspartase (N-terminal domain)"/>
    <property type="match status" value="1"/>
</dbReference>
<dbReference type="InterPro" id="IPR020557">
    <property type="entry name" value="Fumarate_lyase_CS"/>
</dbReference>
<dbReference type="GO" id="GO:0044208">
    <property type="term" value="P:'de novo' AMP biosynthetic process"/>
    <property type="evidence" value="ECO:0007669"/>
    <property type="project" value="TreeGrafter"/>
</dbReference>
<accession>A0A1G2QK37</accession>
<dbReference type="Proteomes" id="UP000177090">
    <property type="component" value="Unassembled WGS sequence"/>
</dbReference>
<dbReference type="PRINTS" id="PR00149">
    <property type="entry name" value="FUMRATELYASE"/>
</dbReference>
<dbReference type="PANTHER" id="PTHR43172">
    <property type="entry name" value="ADENYLOSUCCINATE LYASE"/>
    <property type="match status" value="1"/>
</dbReference>
<evidence type="ECO:0000313" key="3">
    <source>
        <dbReference type="EMBL" id="OHA60818.1"/>
    </source>
</evidence>
<dbReference type="InterPro" id="IPR024083">
    <property type="entry name" value="Fumarase/histidase_N"/>
</dbReference>
<dbReference type="InterPro" id="IPR008948">
    <property type="entry name" value="L-Aspartase-like"/>
</dbReference>
<evidence type="ECO:0000313" key="4">
    <source>
        <dbReference type="Proteomes" id="UP000177090"/>
    </source>
</evidence>
<dbReference type="EMBL" id="MHTL01000008">
    <property type="protein sequence ID" value="OHA60818.1"/>
    <property type="molecule type" value="Genomic_DNA"/>
</dbReference>
<gene>
    <name evidence="3" type="ORF">A2569_02610</name>
</gene>
<reference evidence="3 4" key="1">
    <citation type="journal article" date="2016" name="Nat. Commun.">
        <title>Thousands of microbial genomes shed light on interconnected biogeochemical processes in an aquifer system.</title>
        <authorList>
            <person name="Anantharaman K."/>
            <person name="Brown C.T."/>
            <person name="Hug L.A."/>
            <person name="Sharon I."/>
            <person name="Castelle C.J."/>
            <person name="Probst A.J."/>
            <person name="Thomas B.C."/>
            <person name="Singh A."/>
            <person name="Wilkins M.J."/>
            <person name="Karaoz U."/>
            <person name="Brodie E.L."/>
            <person name="Williams K.H."/>
            <person name="Hubbard S.S."/>
            <person name="Banfield J.F."/>
        </authorList>
    </citation>
    <scope>NUCLEOTIDE SEQUENCE [LARGE SCALE GENOMIC DNA]</scope>
</reference>
<dbReference type="STRING" id="1802440.A2569_02610"/>